<dbReference type="AlphaFoldDB" id="A0A1E5FSQ9"/>
<dbReference type="GO" id="GO:0006355">
    <property type="term" value="P:regulation of DNA-templated transcription"/>
    <property type="evidence" value="ECO:0007669"/>
    <property type="project" value="InterPro"/>
</dbReference>
<dbReference type="GO" id="GO:0003677">
    <property type="term" value="F:DNA binding"/>
    <property type="evidence" value="ECO:0007669"/>
    <property type="project" value="InterPro"/>
</dbReference>
<proteinExistence type="predicted"/>
<dbReference type="EMBL" id="AJZD02000133">
    <property type="protein sequence ID" value="OEF93551.1"/>
    <property type="molecule type" value="Genomic_DNA"/>
</dbReference>
<protein>
    <recommendedName>
        <fullName evidence="1">HTH iclR-type domain-containing protein</fullName>
    </recommendedName>
</protein>
<dbReference type="InterPro" id="IPR036388">
    <property type="entry name" value="WH-like_DNA-bd_sf"/>
</dbReference>
<reference evidence="2 3" key="1">
    <citation type="journal article" date="2012" name="Science">
        <title>Ecological populations of bacteria act as socially cohesive units of antibiotic production and resistance.</title>
        <authorList>
            <person name="Cordero O.X."/>
            <person name="Wildschutte H."/>
            <person name="Kirkup B."/>
            <person name="Proehl S."/>
            <person name="Ngo L."/>
            <person name="Hussain F."/>
            <person name="Le Roux F."/>
            <person name="Mincer T."/>
            <person name="Polz M.F."/>
        </authorList>
    </citation>
    <scope>NUCLEOTIDE SEQUENCE [LARGE SCALE GENOMIC DNA]</scope>
    <source>
        <strain evidence="2 3">12E03</strain>
    </source>
</reference>
<dbReference type="Pfam" id="PF09339">
    <property type="entry name" value="HTH_IclR"/>
    <property type="match status" value="1"/>
</dbReference>
<gene>
    <name evidence="2" type="ORF">A142_20535</name>
</gene>
<dbReference type="Proteomes" id="UP000094802">
    <property type="component" value="Unassembled WGS sequence"/>
</dbReference>
<dbReference type="OrthoDB" id="9807558at2"/>
<feature type="domain" description="HTH iclR-type" evidence="1">
    <location>
        <begin position="15"/>
        <end position="63"/>
    </location>
</feature>
<evidence type="ECO:0000313" key="3">
    <source>
        <dbReference type="Proteomes" id="UP000094802"/>
    </source>
</evidence>
<comment type="caution">
    <text evidence="2">The sequence shown here is derived from an EMBL/GenBank/DDBJ whole genome shotgun (WGS) entry which is preliminary data.</text>
</comment>
<dbReference type="SUPFAM" id="SSF46785">
    <property type="entry name" value="Winged helix' DNA-binding domain"/>
    <property type="match status" value="1"/>
</dbReference>
<evidence type="ECO:0000313" key="2">
    <source>
        <dbReference type="EMBL" id="OEF93551.1"/>
    </source>
</evidence>
<dbReference type="InterPro" id="IPR005471">
    <property type="entry name" value="Tscrpt_reg_IclR_N"/>
</dbReference>
<name>A0A1E5FSQ9_VIBSP</name>
<organism evidence="2 3">
    <name type="scientific">Vibrio splendidus 12E03</name>
    <dbReference type="NCBI Taxonomy" id="1191305"/>
    <lineage>
        <taxon>Bacteria</taxon>
        <taxon>Pseudomonadati</taxon>
        <taxon>Pseudomonadota</taxon>
        <taxon>Gammaproteobacteria</taxon>
        <taxon>Vibrionales</taxon>
        <taxon>Vibrionaceae</taxon>
        <taxon>Vibrio</taxon>
    </lineage>
</organism>
<accession>A0A1E5FSQ9</accession>
<sequence length="248" mass="27995">MNYNKYDSYPTPACARGLWILKCLSTNNEGASLDQLHKISEVPKATLSRILETLEMLGLVVKDEAKIYKTDYQIVLAKDSSSSFDDKLFEAMNYLSKQLGYTAEWYVPTLSGMVMKKTMSPLKERRVWAQEGFVRSWGGEVDAVYRVGKRCYGDKAPSNDVAWTYGKKGKKISIPLEKLEEEINELSEEASFADNNFNENGVRRSAISVFVDNKFAGVLALAECWTPTTDLNVNSSLPQLINAYKDFF</sequence>
<evidence type="ECO:0000259" key="1">
    <source>
        <dbReference type="Pfam" id="PF09339"/>
    </source>
</evidence>
<dbReference type="RefSeq" id="WP_019820020.1">
    <property type="nucleotide sequence ID" value="NZ_AJZD02000133.1"/>
</dbReference>
<dbReference type="InterPro" id="IPR036390">
    <property type="entry name" value="WH_DNA-bd_sf"/>
</dbReference>
<dbReference type="Gene3D" id="1.10.10.10">
    <property type="entry name" value="Winged helix-like DNA-binding domain superfamily/Winged helix DNA-binding domain"/>
    <property type="match status" value="1"/>
</dbReference>